<reference evidence="3 4" key="1">
    <citation type="submission" date="2017-05" db="EMBL/GenBank/DDBJ databases">
        <title>The Genome Sequence of Enterococcus sp. 8G7_MSG3316.</title>
        <authorList>
            <consortium name="The Broad Institute Genomics Platform"/>
            <consortium name="The Broad Institute Genomic Center for Infectious Diseases"/>
            <person name="Earl A."/>
            <person name="Manson A."/>
            <person name="Schwartman J."/>
            <person name="Gilmore M."/>
            <person name="Abouelleil A."/>
            <person name="Cao P."/>
            <person name="Chapman S."/>
            <person name="Cusick C."/>
            <person name="Shea T."/>
            <person name="Young S."/>
            <person name="Neafsey D."/>
            <person name="Nusbaum C."/>
            <person name="Birren B."/>
        </authorList>
    </citation>
    <scope>NUCLEOTIDE SEQUENCE [LARGE SCALE GENOMIC DNA]</scope>
    <source>
        <strain evidence="3 4">8G7_MSG3316</strain>
    </source>
</reference>
<dbReference type="Pfam" id="PF01547">
    <property type="entry name" value="SBP_bac_1"/>
    <property type="match status" value="1"/>
</dbReference>
<protein>
    <recommendedName>
        <fullName evidence="2">DUF3502 domain-containing protein</fullName>
    </recommendedName>
</protein>
<dbReference type="Pfam" id="PF12010">
    <property type="entry name" value="DUF3502"/>
    <property type="match status" value="1"/>
</dbReference>
<dbReference type="PANTHER" id="PTHR43649:SF17">
    <property type="entry name" value="ABC TRANSPORTER SOLUTE BINDING PROTEIN-SUGAR TRANSPORT"/>
    <property type="match status" value="1"/>
</dbReference>
<dbReference type="STRING" id="1834191.A5886_000844"/>
<sequence>MKLWKKTAFAGMAAATALGMAACGTSGDTSDSSTDADGVTTLLMYQVGDKPDNFDELMEIANKRIEEKINARIDLQYIGWGDWDQKMSTIISSGENYDISLASNYVANAQKGAYADLTELAPEYAKEAYDMLDESYIKGNTIDGKLYAFPVNGNIYAQQVLTFNKQYLDKYDIDISGIETYQDAEAALKTFHENEPNIAAFAIGQSYNISGDYDYVIGKEYPFAIKLDGESTEIINQYEDEEQMANLKLMHKWYNEGLIPTDAATNTTGYPLEGNTWFMREETQGPMDYGDTILTNAAGQELVSQPITKQLKSTGQTQMANFVVANVSKNKEKAVEFLGLLNSDAELLNGLVWGVEGDAWEKVEGQDNKIRLLDGYLPNTRMSAWNTGNNMILYTQESITDEMIAERDENIANAEASPILGFNFKTDNVKTEITNIANVMNRYKSSLTTGTIDPEENVPKLVEELKTAGWDTVRDEMQKQFDEYRASQE</sequence>
<feature type="domain" description="DUF3502" evidence="2">
    <location>
        <begin position="418"/>
        <end position="486"/>
    </location>
</feature>
<dbReference type="SUPFAM" id="SSF53850">
    <property type="entry name" value="Periplasmic binding protein-like II"/>
    <property type="match status" value="1"/>
</dbReference>
<keyword evidence="1" id="KW-0732">Signal</keyword>
<feature type="signal peptide" evidence="1">
    <location>
        <begin position="1"/>
        <end position="21"/>
    </location>
</feature>
<dbReference type="PANTHER" id="PTHR43649">
    <property type="entry name" value="ARABINOSE-BINDING PROTEIN-RELATED"/>
    <property type="match status" value="1"/>
</dbReference>
<dbReference type="AlphaFoldDB" id="A0A242A3Z8"/>
<dbReference type="Proteomes" id="UP000195043">
    <property type="component" value="Unassembled WGS sequence"/>
</dbReference>
<evidence type="ECO:0000259" key="2">
    <source>
        <dbReference type="Pfam" id="PF12010"/>
    </source>
</evidence>
<evidence type="ECO:0000256" key="1">
    <source>
        <dbReference type="SAM" id="SignalP"/>
    </source>
</evidence>
<gene>
    <name evidence="3" type="ORF">A5886_000844</name>
</gene>
<dbReference type="InterPro" id="IPR050490">
    <property type="entry name" value="Bact_solute-bd_prot1"/>
</dbReference>
<accession>A0A242A3Z8</accession>
<evidence type="ECO:0000313" key="3">
    <source>
        <dbReference type="EMBL" id="OTN75768.1"/>
    </source>
</evidence>
<feature type="chain" id="PRO_5038939047" description="DUF3502 domain-containing protein" evidence="1">
    <location>
        <begin position="22"/>
        <end position="489"/>
    </location>
</feature>
<proteinExistence type="predicted"/>
<dbReference type="PROSITE" id="PS51257">
    <property type="entry name" value="PROKAR_LIPOPROTEIN"/>
    <property type="match status" value="1"/>
</dbReference>
<dbReference type="InterPro" id="IPR006059">
    <property type="entry name" value="SBP"/>
</dbReference>
<dbReference type="RefSeq" id="WP_086273791.1">
    <property type="nucleotide sequence ID" value="NZ_NGKU01000001.1"/>
</dbReference>
<name>A0A242A3Z8_9ENTE</name>
<keyword evidence="4" id="KW-1185">Reference proteome</keyword>
<dbReference type="Gene3D" id="3.40.190.10">
    <property type="entry name" value="Periplasmic binding protein-like II"/>
    <property type="match status" value="1"/>
</dbReference>
<dbReference type="EMBL" id="NGKU01000001">
    <property type="protein sequence ID" value="OTN75768.1"/>
    <property type="molecule type" value="Genomic_DNA"/>
</dbReference>
<dbReference type="InterPro" id="IPR022627">
    <property type="entry name" value="DUF3502"/>
</dbReference>
<evidence type="ECO:0000313" key="4">
    <source>
        <dbReference type="Proteomes" id="UP000195043"/>
    </source>
</evidence>
<organism evidence="3 4">
    <name type="scientific">Candidatus Enterococcus testudinis</name>
    <dbReference type="NCBI Taxonomy" id="1834191"/>
    <lineage>
        <taxon>Bacteria</taxon>
        <taxon>Bacillati</taxon>
        <taxon>Bacillota</taxon>
        <taxon>Bacilli</taxon>
        <taxon>Lactobacillales</taxon>
        <taxon>Enterococcaceae</taxon>
        <taxon>Enterococcus</taxon>
    </lineage>
</organism>
<dbReference type="OrthoDB" id="7936627at2"/>
<comment type="caution">
    <text evidence="3">The sequence shown here is derived from an EMBL/GenBank/DDBJ whole genome shotgun (WGS) entry which is preliminary data.</text>
</comment>